<feature type="signal peptide" evidence="1">
    <location>
        <begin position="1"/>
        <end position="19"/>
    </location>
</feature>
<keyword evidence="4" id="KW-1185">Reference proteome</keyword>
<protein>
    <submittedName>
        <fullName evidence="3">Mating factor alpha</fullName>
    </submittedName>
</protein>
<gene>
    <name evidence="3" type="ORF">AWRI3578_g1824</name>
</gene>
<organism evidence="3 4">
    <name type="scientific">Hanseniaspora opuntiae</name>
    <dbReference type="NCBI Taxonomy" id="211096"/>
    <lineage>
        <taxon>Eukaryota</taxon>
        <taxon>Fungi</taxon>
        <taxon>Dikarya</taxon>
        <taxon>Ascomycota</taxon>
        <taxon>Saccharomycotina</taxon>
        <taxon>Saccharomycetes</taxon>
        <taxon>Saccharomycodales</taxon>
        <taxon>Saccharomycodaceae</taxon>
        <taxon>Hanseniaspora</taxon>
    </lineage>
</organism>
<dbReference type="GO" id="GO:0005576">
    <property type="term" value="C:extracellular region"/>
    <property type="evidence" value="ECO:0007669"/>
    <property type="project" value="InterPro"/>
</dbReference>
<keyword evidence="1" id="KW-0732">Signal</keyword>
<evidence type="ECO:0000313" key="4">
    <source>
        <dbReference type="Proteomes" id="UP000095605"/>
    </source>
</evidence>
<proteinExistence type="predicted"/>
<dbReference type="Proteomes" id="UP000095605">
    <property type="component" value="Unassembled WGS sequence"/>
</dbReference>
<dbReference type="EMBL" id="LPNL01000004">
    <property type="protein sequence ID" value="OEJ87413.1"/>
    <property type="molecule type" value="Genomic_DNA"/>
</dbReference>
<dbReference type="InterPro" id="IPR008675">
    <property type="entry name" value="Mating_factor_alpha_N"/>
</dbReference>
<dbReference type="Pfam" id="PF05436">
    <property type="entry name" value="MF_alpha_N"/>
    <property type="match status" value="1"/>
</dbReference>
<accession>A0A1E5RLJ1</accession>
<dbReference type="GO" id="GO:0007618">
    <property type="term" value="P:mating"/>
    <property type="evidence" value="ECO:0007669"/>
    <property type="project" value="InterPro"/>
</dbReference>
<feature type="domain" description="Mating factor alpha precursor N-terminal" evidence="2">
    <location>
        <begin position="1"/>
        <end position="87"/>
    </location>
</feature>
<reference evidence="4" key="1">
    <citation type="journal article" date="2016" name="Genome Announc.">
        <title>Genome sequences of three species of Hanseniaspora isolated from spontaneous wine fermentations.</title>
        <authorList>
            <person name="Sternes P.R."/>
            <person name="Lee D."/>
            <person name="Kutyna D.R."/>
            <person name="Borneman A.R."/>
        </authorList>
    </citation>
    <scope>NUCLEOTIDE SEQUENCE [LARGE SCALE GENOMIC DNA]</scope>
    <source>
        <strain evidence="4">AWRI3578</strain>
    </source>
</reference>
<comment type="caution">
    <text evidence="3">The sequence shown here is derived from an EMBL/GenBank/DDBJ whole genome shotgun (WGS) entry which is preliminary data.</text>
</comment>
<dbReference type="AlphaFoldDB" id="A0A1E5RLJ1"/>
<evidence type="ECO:0000259" key="2">
    <source>
        <dbReference type="Pfam" id="PF05436"/>
    </source>
</evidence>
<dbReference type="OrthoDB" id="3766782at2759"/>
<sequence>MKFTTAIASVAAAASFATAAAIDQEQLTNGTYIDIPQESILSFLDLTDSPEVSVYPIKEGSKTGLLFVNSTIVDQAYNETTPLTRKREAVAEADPWAWIRMWPGGVMFTKRDADAEAEAEADPWAWIRMWPGGVMFTKRDAEAEADADAEAWAWIRMWPGGVMFT</sequence>
<name>A0A1E5RLJ1_9ASCO</name>
<feature type="chain" id="PRO_5009184816" evidence="1">
    <location>
        <begin position="20"/>
        <end position="165"/>
    </location>
</feature>
<evidence type="ECO:0000256" key="1">
    <source>
        <dbReference type="SAM" id="SignalP"/>
    </source>
</evidence>
<evidence type="ECO:0000313" key="3">
    <source>
        <dbReference type="EMBL" id="OEJ87413.1"/>
    </source>
</evidence>